<dbReference type="eggNOG" id="COG1722">
    <property type="taxonomic scope" value="Bacteria"/>
</dbReference>
<keyword evidence="4 6" id="KW-0378">Hydrolase</keyword>
<comment type="function">
    <text evidence="6">Bidirectionally degrades single-stranded DNA into large acid-insoluble oligonucleotides, which are then degraded further into small acid-soluble oligonucleotides.</text>
</comment>
<accession>A0A097ARF0</accession>
<dbReference type="GO" id="GO:0006308">
    <property type="term" value="P:DNA catabolic process"/>
    <property type="evidence" value="ECO:0007669"/>
    <property type="project" value="UniProtKB-UniRule"/>
</dbReference>
<dbReference type="PANTHER" id="PTHR34137">
    <property type="entry name" value="EXODEOXYRIBONUCLEASE 7 SMALL SUBUNIT"/>
    <property type="match status" value="1"/>
</dbReference>
<dbReference type="PANTHER" id="PTHR34137:SF1">
    <property type="entry name" value="EXODEOXYRIBONUCLEASE 7 SMALL SUBUNIT"/>
    <property type="match status" value="1"/>
</dbReference>
<dbReference type="RefSeq" id="WP_049685148.1">
    <property type="nucleotide sequence ID" value="NZ_CP009170.1"/>
</dbReference>
<dbReference type="STRING" id="2325.TKV_c12110"/>
<dbReference type="KEGG" id="tki:TKV_c12110"/>
<protein>
    <recommendedName>
        <fullName evidence="6">Exodeoxyribonuclease 7 small subunit</fullName>
        <ecNumber evidence="6">3.1.11.6</ecNumber>
    </recommendedName>
    <alternativeName>
        <fullName evidence="6">Exodeoxyribonuclease VII small subunit</fullName>
        <shortName evidence="6">Exonuclease VII small subunit</shortName>
    </alternativeName>
</protein>
<keyword evidence="8" id="KW-1185">Reference proteome</keyword>
<dbReference type="NCBIfam" id="TIGR01280">
    <property type="entry name" value="xseB"/>
    <property type="match status" value="1"/>
</dbReference>
<keyword evidence="3 6" id="KW-0540">Nuclease</keyword>
<organism evidence="7 8">
    <name type="scientific">Thermoanaerobacter kivui</name>
    <name type="common">Acetogenium kivui</name>
    <dbReference type="NCBI Taxonomy" id="2325"/>
    <lineage>
        <taxon>Bacteria</taxon>
        <taxon>Bacillati</taxon>
        <taxon>Bacillota</taxon>
        <taxon>Clostridia</taxon>
        <taxon>Thermoanaerobacterales</taxon>
        <taxon>Thermoanaerobacteraceae</taxon>
        <taxon>Thermoanaerobacter</taxon>
    </lineage>
</organism>
<evidence type="ECO:0000256" key="4">
    <source>
        <dbReference type="ARBA" id="ARBA00022801"/>
    </source>
</evidence>
<dbReference type="PIRSF" id="PIRSF006488">
    <property type="entry name" value="Exonuc_VII_S"/>
    <property type="match status" value="1"/>
</dbReference>
<name>A0A097ARF0_THEKI</name>
<dbReference type="HAMAP" id="MF_00337">
    <property type="entry name" value="Exonuc_7_S"/>
    <property type="match status" value="1"/>
</dbReference>
<evidence type="ECO:0000256" key="2">
    <source>
        <dbReference type="ARBA" id="ARBA00022490"/>
    </source>
</evidence>
<evidence type="ECO:0000313" key="8">
    <source>
        <dbReference type="Proteomes" id="UP000029669"/>
    </source>
</evidence>
<sequence>MNEELSFEEEMTRLEEIVTTLEKGNLLLEESFNLFKEGIEISKRLEKRLREVEGKITLLINESEEIDFQEEENDV</sequence>
<dbReference type="Proteomes" id="UP000029669">
    <property type="component" value="Chromosome"/>
</dbReference>
<comment type="subunit">
    <text evidence="6">Heterooligomer composed of large and small subunits.</text>
</comment>
<dbReference type="InterPro" id="IPR037004">
    <property type="entry name" value="Exonuc_VII_ssu_sf"/>
</dbReference>
<dbReference type="GO" id="GO:0008855">
    <property type="term" value="F:exodeoxyribonuclease VII activity"/>
    <property type="evidence" value="ECO:0007669"/>
    <property type="project" value="UniProtKB-UniRule"/>
</dbReference>
<dbReference type="Gene3D" id="1.10.287.1040">
    <property type="entry name" value="Exonuclease VII, small subunit"/>
    <property type="match status" value="1"/>
</dbReference>
<keyword evidence="5 6" id="KW-0269">Exonuclease</keyword>
<proteinExistence type="inferred from homology"/>
<dbReference type="HOGENOM" id="CLU_145918_3_2_9"/>
<evidence type="ECO:0000256" key="3">
    <source>
        <dbReference type="ARBA" id="ARBA00022722"/>
    </source>
</evidence>
<gene>
    <name evidence="6 7" type="primary">xseB</name>
    <name evidence="7" type="ORF">TKV_c12110</name>
</gene>
<evidence type="ECO:0000256" key="5">
    <source>
        <dbReference type="ARBA" id="ARBA00022839"/>
    </source>
</evidence>
<dbReference type="OrthoDB" id="1697399at2"/>
<dbReference type="Pfam" id="PF02609">
    <property type="entry name" value="Exonuc_VII_S"/>
    <property type="match status" value="1"/>
</dbReference>
<comment type="subcellular location">
    <subcellularLocation>
        <location evidence="6">Cytoplasm</location>
    </subcellularLocation>
</comment>
<dbReference type="GO" id="GO:0005829">
    <property type="term" value="C:cytosol"/>
    <property type="evidence" value="ECO:0007669"/>
    <property type="project" value="TreeGrafter"/>
</dbReference>
<dbReference type="EC" id="3.1.11.6" evidence="6"/>
<evidence type="ECO:0000313" key="7">
    <source>
        <dbReference type="EMBL" id="AIS52382.1"/>
    </source>
</evidence>
<evidence type="ECO:0000256" key="6">
    <source>
        <dbReference type="HAMAP-Rule" id="MF_00337"/>
    </source>
</evidence>
<dbReference type="GO" id="GO:0009318">
    <property type="term" value="C:exodeoxyribonuclease VII complex"/>
    <property type="evidence" value="ECO:0007669"/>
    <property type="project" value="UniProtKB-UniRule"/>
</dbReference>
<comment type="similarity">
    <text evidence="1 6">Belongs to the XseB family.</text>
</comment>
<comment type="catalytic activity">
    <reaction evidence="6">
        <text>Exonucleolytic cleavage in either 5'- to 3'- or 3'- to 5'-direction to yield nucleoside 5'-phosphates.</text>
        <dbReference type="EC" id="3.1.11.6"/>
    </reaction>
</comment>
<keyword evidence="2 6" id="KW-0963">Cytoplasm</keyword>
<reference evidence="8" key="1">
    <citation type="journal article" date="2015" name="Genome Announc.">
        <title>Whole-Genome Sequences of 80 Environmental and Clinical Isolates of Burkholderia pseudomallei.</title>
        <authorList>
            <person name="Johnson S.L."/>
            <person name="Baker A.L."/>
            <person name="Chain P.S."/>
            <person name="Currie B.J."/>
            <person name="Daligault H.E."/>
            <person name="Davenport K.W."/>
            <person name="Davis C.B."/>
            <person name="Inglis T.J."/>
            <person name="Kaestli M."/>
            <person name="Koren S."/>
            <person name="Mayo M."/>
            <person name="Merritt A.J."/>
            <person name="Price E.P."/>
            <person name="Sarovich D.S."/>
            <person name="Warner J."/>
            <person name="Rosovitz M.J."/>
        </authorList>
    </citation>
    <scope>NUCLEOTIDE SEQUENCE [LARGE SCALE GENOMIC DNA]</scope>
    <source>
        <strain evidence="8">DSM 2030</strain>
    </source>
</reference>
<dbReference type="EMBL" id="CP009170">
    <property type="protein sequence ID" value="AIS52382.1"/>
    <property type="molecule type" value="Genomic_DNA"/>
</dbReference>
<evidence type="ECO:0000256" key="1">
    <source>
        <dbReference type="ARBA" id="ARBA00009998"/>
    </source>
</evidence>
<dbReference type="AlphaFoldDB" id="A0A097ARF0"/>
<dbReference type="InterPro" id="IPR003761">
    <property type="entry name" value="Exonuc_VII_S"/>
</dbReference>
<dbReference type="SUPFAM" id="SSF116842">
    <property type="entry name" value="XseB-like"/>
    <property type="match status" value="1"/>
</dbReference>